<dbReference type="InterPro" id="IPR036188">
    <property type="entry name" value="FAD/NAD-bd_sf"/>
</dbReference>
<dbReference type="Proteomes" id="UP000294558">
    <property type="component" value="Unassembled WGS sequence"/>
</dbReference>
<dbReference type="OrthoDB" id="4797035at2"/>
<feature type="binding site" evidence="5">
    <location>
        <position position="305"/>
    </location>
    <ligand>
        <name>NAD(+)</name>
        <dbReference type="ChEBI" id="CHEBI:57540"/>
    </ligand>
</feature>
<feature type="disulfide bond" description="Redox-active" evidence="6">
    <location>
        <begin position="41"/>
        <end position="46"/>
    </location>
</feature>
<gene>
    <name evidence="9" type="ORF">BDK89_0316</name>
</gene>
<feature type="binding site" evidence="5">
    <location>
        <position position="50"/>
    </location>
    <ligand>
        <name>FAD</name>
        <dbReference type="ChEBI" id="CHEBI:57692"/>
    </ligand>
</feature>
<evidence type="ECO:0000256" key="5">
    <source>
        <dbReference type="PIRSR" id="PIRSR000350-3"/>
    </source>
</evidence>
<evidence type="ECO:0000313" key="10">
    <source>
        <dbReference type="Proteomes" id="UP000294558"/>
    </source>
</evidence>
<dbReference type="GO" id="GO:0050660">
    <property type="term" value="F:flavin adenine dinucleotide binding"/>
    <property type="evidence" value="ECO:0007669"/>
    <property type="project" value="TreeGrafter"/>
</dbReference>
<dbReference type="Pfam" id="PF02852">
    <property type="entry name" value="Pyr_redox_dim"/>
    <property type="match status" value="1"/>
</dbReference>
<dbReference type="SUPFAM" id="SSF55424">
    <property type="entry name" value="FAD/NAD-linked reductases, dimerisation (C-terminal) domain"/>
    <property type="match status" value="1"/>
</dbReference>
<name>A0A4R7HV59_9ACTN</name>
<feature type="domain" description="FAD/NAD(P)-binding" evidence="8">
    <location>
        <begin position="4"/>
        <end position="320"/>
    </location>
</feature>
<dbReference type="PIRSF" id="PIRSF000350">
    <property type="entry name" value="Mercury_reductase_MerA"/>
    <property type="match status" value="1"/>
</dbReference>
<dbReference type="Pfam" id="PF07992">
    <property type="entry name" value="Pyr_redox_2"/>
    <property type="match status" value="1"/>
</dbReference>
<evidence type="ECO:0000256" key="3">
    <source>
        <dbReference type="ARBA" id="ARBA00022827"/>
    </source>
</evidence>
<dbReference type="InterPro" id="IPR016156">
    <property type="entry name" value="FAD/NAD-linked_Rdtase_dimer_sf"/>
</dbReference>
<comment type="caution">
    <text evidence="9">The sequence shown here is derived from an EMBL/GenBank/DDBJ whole genome shotgun (WGS) entry which is preliminary data.</text>
</comment>
<evidence type="ECO:0000259" key="7">
    <source>
        <dbReference type="Pfam" id="PF02852"/>
    </source>
</evidence>
<dbReference type="GO" id="GO:0003955">
    <property type="term" value="F:NAD(P)H dehydrogenase (quinone) activity"/>
    <property type="evidence" value="ECO:0007669"/>
    <property type="project" value="TreeGrafter"/>
</dbReference>
<feature type="binding site" evidence="5">
    <location>
        <position position="196"/>
    </location>
    <ligand>
        <name>NAD(+)</name>
        <dbReference type="ChEBI" id="CHEBI:57540"/>
    </ligand>
</feature>
<keyword evidence="9" id="KW-0670">Pyruvate</keyword>
<dbReference type="SUPFAM" id="SSF51905">
    <property type="entry name" value="FAD/NAD(P)-binding domain"/>
    <property type="match status" value="1"/>
</dbReference>
<evidence type="ECO:0000259" key="8">
    <source>
        <dbReference type="Pfam" id="PF07992"/>
    </source>
</evidence>
<evidence type="ECO:0000256" key="1">
    <source>
        <dbReference type="ARBA" id="ARBA00007532"/>
    </source>
</evidence>
<feature type="binding site" evidence="5">
    <location>
        <begin position="173"/>
        <end position="180"/>
    </location>
    <ligand>
        <name>NAD(+)</name>
        <dbReference type="ChEBI" id="CHEBI:57540"/>
    </ligand>
</feature>
<proteinExistence type="inferred from homology"/>
<dbReference type="RefSeq" id="WP_133867278.1">
    <property type="nucleotide sequence ID" value="NZ_SOAU01000001.1"/>
</dbReference>
<dbReference type="PRINTS" id="PR00411">
    <property type="entry name" value="PNDRDTASEI"/>
</dbReference>
<evidence type="ECO:0000256" key="2">
    <source>
        <dbReference type="ARBA" id="ARBA00022630"/>
    </source>
</evidence>
<keyword evidence="3 5" id="KW-0274">FAD</keyword>
<feature type="domain" description="Pyridine nucleotide-disulphide oxidoreductase dimerisation" evidence="7">
    <location>
        <begin position="343"/>
        <end position="447"/>
    </location>
</feature>
<feature type="active site" description="Proton acceptor" evidence="4">
    <location>
        <position position="438"/>
    </location>
</feature>
<reference evidence="9 10" key="1">
    <citation type="submission" date="2019-03" db="EMBL/GenBank/DDBJ databases">
        <title>Sequencing the genomes of 1000 actinobacteria strains.</title>
        <authorList>
            <person name="Klenk H.-P."/>
        </authorList>
    </citation>
    <scope>NUCLEOTIDE SEQUENCE [LARGE SCALE GENOMIC DNA]</scope>
    <source>
        <strain evidence="9 10">DSM 18936</strain>
    </source>
</reference>
<comment type="similarity">
    <text evidence="1">Belongs to the class-I pyridine nucleotide-disulfide oxidoreductase family.</text>
</comment>
<feature type="binding site" evidence="5">
    <location>
        <position position="264"/>
    </location>
    <ligand>
        <name>NAD(+)</name>
        <dbReference type="ChEBI" id="CHEBI:57540"/>
    </ligand>
</feature>
<evidence type="ECO:0000256" key="4">
    <source>
        <dbReference type="PIRSR" id="PIRSR000350-2"/>
    </source>
</evidence>
<dbReference type="Gene3D" id="3.50.50.60">
    <property type="entry name" value="FAD/NAD(P)-binding domain"/>
    <property type="match status" value="2"/>
</dbReference>
<organism evidence="9 10">
    <name type="scientific">Ilumatobacter fluminis</name>
    <dbReference type="NCBI Taxonomy" id="467091"/>
    <lineage>
        <taxon>Bacteria</taxon>
        <taxon>Bacillati</taxon>
        <taxon>Actinomycetota</taxon>
        <taxon>Acidimicrobiia</taxon>
        <taxon>Acidimicrobiales</taxon>
        <taxon>Ilumatobacteraceae</taxon>
        <taxon>Ilumatobacter</taxon>
    </lineage>
</organism>
<evidence type="ECO:0000313" key="9">
    <source>
        <dbReference type="EMBL" id="TDT14760.1"/>
    </source>
</evidence>
<accession>A0A4R7HV59</accession>
<dbReference type="InterPro" id="IPR023753">
    <property type="entry name" value="FAD/NAD-binding_dom"/>
</dbReference>
<dbReference type="PRINTS" id="PR00368">
    <property type="entry name" value="FADPNR"/>
</dbReference>
<dbReference type="Gene3D" id="3.30.390.30">
    <property type="match status" value="1"/>
</dbReference>
<dbReference type="PANTHER" id="PTHR43014">
    <property type="entry name" value="MERCURIC REDUCTASE"/>
    <property type="match status" value="1"/>
</dbReference>
<comment type="cofactor">
    <cofactor evidence="5">
        <name>FAD</name>
        <dbReference type="ChEBI" id="CHEBI:57692"/>
    </cofactor>
    <text evidence="5">Binds 1 FAD per subunit.</text>
</comment>
<dbReference type="InterPro" id="IPR001100">
    <property type="entry name" value="Pyr_nuc-diS_OxRdtase"/>
</dbReference>
<dbReference type="AlphaFoldDB" id="A0A4R7HV59"/>
<keyword evidence="2" id="KW-0285">Flavoprotein</keyword>
<keyword evidence="5" id="KW-0520">NAD</keyword>
<keyword evidence="5" id="KW-0547">Nucleotide-binding</keyword>
<evidence type="ECO:0000256" key="6">
    <source>
        <dbReference type="PIRSR" id="PIRSR000350-4"/>
    </source>
</evidence>
<protein>
    <submittedName>
        <fullName evidence="9">Pyruvate/2-oxoglutarate dehydrogenase complex dihydrolipoamide dehydrogenase (E3) component</fullName>
    </submittedName>
</protein>
<keyword evidence="10" id="KW-1185">Reference proteome</keyword>
<dbReference type="InterPro" id="IPR004099">
    <property type="entry name" value="Pyr_nucl-diS_OxRdtase_dimer"/>
</dbReference>
<dbReference type="EMBL" id="SOAU01000001">
    <property type="protein sequence ID" value="TDT14760.1"/>
    <property type="molecule type" value="Genomic_DNA"/>
</dbReference>
<dbReference type="PANTHER" id="PTHR43014:SF2">
    <property type="entry name" value="MERCURIC REDUCTASE"/>
    <property type="match status" value="1"/>
</dbReference>
<sequence length="456" mass="49141">MADYDVIWIGTGQATGTVVPRLTGAGKRVALIEGGEVGGSCVNFGCTPTKTMVASARAAHMAQRGPDFGVAIPEYSIDMATVMKRMNAMRDNSGMTEWLRTMDGVDFFAEYAHFVSDHEVQVGDRVISGDTIVVHTGTSALKVPIDGIDDVDWLDNAGLLELDAVPDHLVIVGGSYIGMEFGQIFRRLGSAVTIIEAASQLMPREDGDIAAAAEEILTSGGIDVRTGAEVQSVAQPEQGRIEVTFDGGDGAETIVGSHLLLAVGRVPNTRALNLDAAGVETNERGYIQVDDVLRTNVDHIYALGDVNGEGAFTHTSVNDGETFWDHYAEAGDRRLSDRIPIYAMYIDPPLGRIGMSEREARESGRNVLMATRPMSEIARAKEKDETAGLIKILVDADTEEFLGVAVLGVGGDEIINMFAPFMLAKQSYRLFRKAVMVHPTVGELLPWILDDLQPLD</sequence>